<dbReference type="Proteomes" id="UP000240572">
    <property type="component" value="Unassembled WGS sequence"/>
</dbReference>
<reference evidence="2 3" key="1">
    <citation type="submission" date="2018-03" db="EMBL/GenBank/DDBJ databases">
        <title>Genomic Encyclopedia of Type Strains, Phase III (KMG-III): the genomes of soil and plant-associated and newly described type strains.</title>
        <authorList>
            <person name="Whitman W."/>
        </authorList>
    </citation>
    <scope>NUCLEOTIDE SEQUENCE [LARGE SCALE GENOMIC DNA]</scope>
    <source>
        <strain evidence="2 3">CGMCC 1.12700</strain>
    </source>
</reference>
<sequence>MQSSGYPHLMGIKRKDMENKISIPKPCHENWNAMLPEEQGRFCLSCSKTVIDFSGWEPEAILDYLRNRKEERVCGRFNLEQVATLPPKEDLLNRVVRAQMPLLRKIAAVIVLSFGLLHAGESQAQHMLGKVKAPQATEQVQAAPVDTAVTAVDTARPEPQIMGMIALPPKPPKEPRNGHKPVKQKTAKEKAVAPKQR</sequence>
<organism evidence="2 3">
    <name type="scientific">Taibaiella chishuiensis</name>
    <dbReference type="NCBI Taxonomy" id="1434707"/>
    <lineage>
        <taxon>Bacteria</taxon>
        <taxon>Pseudomonadati</taxon>
        <taxon>Bacteroidota</taxon>
        <taxon>Chitinophagia</taxon>
        <taxon>Chitinophagales</taxon>
        <taxon>Chitinophagaceae</taxon>
        <taxon>Taibaiella</taxon>
    </lineage>
</organism>
<name>A0A2P8DC16_9BACT</name>
<dbReference type="AlphaFoldDB" id="A0A2P8DC16"/>
<dbReference type="EMBL" id="PYGD01000001">
    <property type="protein sequence ID" value="PSK94725.1"/>
    <property type="molecule type" value="Genomic_DNA"/>
</dbReference>
<gene>
    <name evidence="2" type="ORF">B0I18_101885</name>
</gene>
<keyword evidence="3" id="KW-1185">Reference proteome</keyword>
<accession>A0A2P8DC16</accession>
<feature type="compositionally biased region" description="Basic and acidic residues" evidence="1">
    <location>
        <begin position="186"/>
        <end position="197"/>
    </location>
</feature>
<proteinExistence type="predicted"/>
<protein>
    <submittedName>
        <fullName evidence="2">Uncharacterized protein</fullName>
    </submittedName>
</protein>
<comment type="caution">
    <text evidence="2">The sequence shown here is derived from an EMBL/GenBank/DDBJ whole genome shotgun (WGS) entry which is preliminary data.</text>
</comment>
<feature type="region of interest" description="Disordered" evidence="1">
    <location>
        <begin position="162"/>
        <end position="197"/>
    </location>
</feature>
<evidence type="ECO:0000313" key="3">
    <source>
        <dbReference type="Proteomes" id="UP000240572"/>
    </source>
</evidence>
<evidence type="ECO:0000256" key="1">
    <source>
        <dbReference type="SAM" id="MobiDB-lite"/>
    </source>
</evidence>
<evidence type="ECO:0000313" key="2">
    <source>
        <dbReference type="EMBL" id="PSK94725.1"/>
    </source>
</evidence>